<evidence type="ECO:0000256" key="6">
    <source>
        <dbReference type="ARBA" id="ARBA00022840"/>
    </source>
</evidence>
<feature type="domain" description="Mvd1 C-terminal" evidence="16">
    <location>
        <begin position="247"/>
        <end position="422"/>
    </location>
</feature>
<dbReference type="STRING" id="2004952.A0A2C5YP25"/>
<keyword evidence="9 14" id="KW-0443">Lipid metabolism</keyword>
<keyword evidence="7 15" id="KW-0752">Steroid biosynthesis</keyword>
<organism evidence="18 19">
    <name type="scientific">Ophiocordyceps camponoti-rufipedis</name>
    <dbReference type="NCBI Taxonomy" id="2004952"/>
    <lineage>
        <taxon>Eukaryota</taxon>
        <taxon>Fungi</taxon>
        <taxon>Dikarya</taxon>
        <taxon>Ascomycota</taxon>
        <taxon>Pezizomycotina</taxon>
        <taxon>Sordariomycetes</taxon>
        <taxon>Hypocreomycetidae</taxon>
        <taxon>Hypocreales</taxon>
        <taxon>Ophiocordycipitaceae</taxon>
        <taxon>Ophiocordyceps</taxon>
    </lineage>
</organism>
<evidence type="ECO:0000256" key="3">
    <source>
        <dbReference type="ARBA" id="ARBA00012296"/>
    </source>
</evidence>
<evidence type="ECO:0000256" key="9">
    <source>
        <dbReference type="ARBA" id="ARBA00023098"/>
    </source>
</evidence>
<evidence type="ECO:0000256" key="4">
    <source>
        <dbReference type="ARBA" id="ARBA00022516"/>
    </source>
</evidence>
<dbReference type="PIRSF" id="PIRSF015950">
    <property type="entry name" value="Mev_P_decrbx"/>
    <property type="match status" value="1"/>
</dbReference>
<evidence type="ECO:0000256" key="14">
    <source>
        <dbReference type="PIRNR" id="PIRNR015950"/>
    </source>
</evidence>
<dbReference type="InterPro" id="IPR005935">
    <property type="entry name" value="Mev_decarb"/>
</dbReference>
<evidence type="ECO:0000256" key="11">
    <source>
        <dbReference type="ARBA" id="ARBA00023221"/>
    </source>
</evidence>
<evidence type="ECO:0000259" key="17">
    <source>
        <dbReference type="Pfam" id="PF22700"/>
    </source>
</evidence>
<keyword evidence="19" id="KW-1185">Reference proteome</keyword>
<dbReference type="FunFam" id="3.30.230.10:FF:000018">
    <property type="entry name" value="Diphosphomevalonate decarboxylase"/>
    <property type="match status" value="1"/>
</dbReference>
<dbReference type="Proteomes" id="UP000226431">
    <property type="component" value="Unassembled WGS sequence"/>
</dbReference>
<name>A0A2C5YP25_9HYPO</name>
<evidence type="ECO:0000256" key="10">
    <source>
        <dbReference type="ARBA" id="ARBA00023166"/>
    </source>
</evidence>
<proteinExistence type="inferred from homology"/>
<reference evidence="18 19" key="1">
    <citation type="submission" date="2017-06" db="EMBL/GenBank/DDBJ databases">
        <title>Ant-infecting Ophiocordyceps genomes reveal a high diversity of potential behavioral manipulation genes and a possible major role for enterotoxins.</title>
        <authorList>
            <person name="De Bekker C."/>
            <person name="Evans H.C."/>
            <person name="Brachmann A."/>
            <person name="Hughes D.P."/>
        </authorList>
    </citation>
    <scope>NUCLEOTIDE SEQUENCE [LARGE SCALE GENOMIC DNA]</scope>
    <source>
        <strain evidence="18 19">Map16</strain>
    </source>
</reference>
<evidence type="ECO:0000256" key="5">
    <source>
        <dbReference type="ARBA" id="ARBA00022741"/>
    </source>
</evidence>
<keyword evidence="5 14" id="KW-0547">Nucleotide-binding</keyword>
<dbReference type="InterPro" id="IPR053859">
    <property type="entry name" value="MVD-like_N"/>
</dbReference>
<feature type="domain" description="Diphosphomevalonate decarboxylase-like N-terminal" evidence="17">
    <location>
        <begin position="71"/>
        <end position="233"/>
    </location>
</feature>
<dbReference type="InterPro" id="IPR041431">
    <property type="entry name" value="Mvd1_C"/>
</dbReference>
<evidence type="ECO:0000259" key="16">
    <source>
        <dbReference type="Pfam" id="PF18376"/>
    </source>
</evidence>
<dbReference type="InterPro" id="IPR020568">
    <property type="entry name" value="Ribosomal_Su5_D2-typ_SF"/>
</dbReference>
<keyword evidence="8 15" id="KW-0756">Sterol biosynthesis</keyword>
<comment type="caution">
    <text evidence="18">The sequence shown here is derived from an EMBL/GenBank/DDBJ whole genome shotgun (WGS) entry which is preliminary data.</text>
</comment>
<comment type="pathway">
    <text evidence="1 15">Isoprenoid biosynthesis; isopentenyl diphosphate biosynthesis via mevalonate pathway; isopentenyl diphosphate from (R)-mevalonate: step 3/3.</text>
</comment>
<dbReference type="SUPFAM" id="SSF54211">
    <property type="entry name" value="Ribosomal protein S5 domain 2-like"/>
    <property type="match status" value="1"/>
</dbReference>
<dbReference type="NCBIfam" id="TIGR01240">
    <property type="entry name" value="mevDPdecarb"/>
    <property type="match status" value="1"/>
</dbReference>
<evidence type="ECO:0000313" key="18">
    <source>
        <dbReference type="EMBL" id="PHH71275.1"/>
    </source>
</evidence>
<dbReference type="UniPathway" id="UPA00057">
    <property type="reaction ID" value="UER00100"/>
</dbReference>
<dbReference type="GO" id="GO:0005829">
    <property type="term" value="C:cytosol"/>
    <property type="evidence" value="ECO:0007669"/>
    <property type="project" value="InterPro"/>
</dbReference>
<protein>
    <recommendedName>
        <fullName evidence="3 14">Diphosphomevalonate decarboxylase</fullName>
        <ecNumber evidence="3 14">4.1.1.33</ecNumber>
    </recommendedName>
</protein>
<evidence type="ECO:0000256" key="13">
    <source>
        <dbReference type="ARBA" id="ARBA00048416"/>
    </source>
</evidence>
<comment type="catalytic activity">
    <reaction evidence="13">
        <text>(R)-5-diphosphomevalonate + ATP = isopentenyl diphosphate + ADP + phosphate + CO2</text>
        <dbReference type="Rhea" id="RHEA:23732"/>
        <dbReference type="ChEBI" id="CHEBI:16526"/>
        <dbReference type="ChEBI" id="CHEBI:30616"/>
        <dbReference type="ChEBI" id="CHEBI:43474"/>
        <dbReference type="ChEBI" id="CHEBI:57557"/>
        <dbReference type="ChEBI" id="CHEBI:128769"/>
        <dbReference type="ChEBI" id="CHEBI:456216"/>
        <dbReference type="EC" id="4.1.1.33"/>
    </reaction>
    <physiologicalReaction direction="left-to-right" evidence="13">
        <dbReference type="Rhea" id="RHEA:23733"/>
    </physiologicalReaction>
</comment>
<keyword evidence="6 14" id="KW-0067">ATP-binding</keyword>
<dbReference type="Pfam" id="PF18376">
    <property type="entry name" value="MDD_C"/>
    <property type="match status" value="1"/>
</dbReference>
<dbReference type="GO" id="GO:0005524">
    <property type="term" value="F:ATP binding"/>
    <property type="evidence" value="ECO:0007669"/>
    <property type="project" value="UniProtKB-UniRule"/>
</dbReference>
<keyword evidence="10 15" id="KW-1207">Sterol metabolism</keyword>
<evidence type="ECO:0000256" key="2">
    <source>
        <dbReference type="ARBA" id="ARBA00008831"/>
    </source>
</evidence>
<dbReference type="Gene3D" id="3.30.70.890">
    <property type="entry name" value="GHMP kinase, C-terminal domain"/>
    <property type="match status" value="1"/>
</dbReference>
<dbReference type="PANTHER" id="PTHR10977">
    <property type="entry name" value="DIPHOSPHOMEVALONATE DECARBOXYLASE"/>
    <property type="match status" value="1"/>
</dbReference>
<evidence type="ECO:0000256" key="1">
    <source>
        <dbReference type="ARBA" id="ARBA00005055"/>
    </source>
</evidence>
<comment type="similarity">
    <text evidence="2 14 15">Belongs to the diphosphomevalonate decarboxylase family.</text>
</comment>
<dbReference type="InterPro" id="IPR029765">
    <property type="entry name" value="Mev_diP_decarb"/>
</dbReference>
<dbReference type="InterPro" id="IPR014721">
    <property type="entry name" value="Ribsml_uS5_D2-typ_fold_subgr"/>
</dbReference>
<dbReference type="GO" id="GO:0016126">
    <property type="term" value="P:sterol biosynthetic process"/>
    <property type="evidence" value="ECO:0007669"/>
    <property type="project" value="UniProtKB-KW"/>
</dbReference>
<accession>A0A2C5YP25</accession>
<dbReference type="EMBL" id="NJES01000531">
    <property type="protein sequence ID" value="PHH71275.1"/>
    <property type="molecule type" value="Genomic_DNA"/>
</dbReference>
<dbReference type="PANTHER" id="PTHR10977:SF3">
    <property type="entry name" value="DIPHOSPHOMEVALONATE DECARBOXYLASE"/>
    <property type="match status" value="1"/>
</dbReference>
<dbReference type="Gene3D" id="3.30.230.10">
    <property type="match status" value="1"/>
</dbReference>
<keyword evidence="4 15" id="KW-0444">Lipid biosynthesis</keyword>
<gene>
    <name evidence="18" type="ORF">CDD80_5399</name>
</gene>
<dbReference type="InterPro" id="IPR036554">
    <property type="entry name" value="GHMP_kinase_C_sf"/>
</dbReference>
<keyword evidence="11 15" id="KW-0753">Steroid metabolism</keyword>
<dbReference type="GO" id="GO:0004163">
    <property type="term" value="F:diphosphomevalonate decarboxylase activity"/>
    <property type="evidence" value="ECO:0007669"/>
    <property type="project" value="UniProtKB-UniRule"/>
</dbReference>
<evidence type="ECO:0000313" key="19">
    <source>
        <dbReference type="Proteomes" id="UP000226431"/>
    </source>
</evidence>
<dbReference type="SUPFAM" id="SSF55060">
    <property type="entry name" value="GHMP Kinase, C-terminal domain"/>
    <property type="match status" value="1"/>
</dbReference>
<dbReference type="EC" id="4.1.1.33" evidence="3 14"/>
<evidence type="ECO:0000256" key="8">
    <source>
        <dbReference type="ARBA" id="ARBA00023011"/>
    </source>
</evidence>
<evidence type="ECO:0000256" key="15">
    <source>
        <dbReference type="RuleBase" id="RU363086"/>
    </source>
</evidence>
<dbReference type="GO" id="GO:0019287">
    <property type="term" value="P:isopentenyl diphosphate biosynthetic process, mevalonate pathway"/>
    <property type="evidence" value="ECO:0007669"/>
    <property type="project" value="UniProtKB-UniRule"/>
</dbReference>
<dbReference type="OrthoDB" id="10253702at2759"/>
<keyword evidence="12 14" id="KW-0456">Lyase</keyword>
<sequence>MKTSTLGHPGWHCCRAYGDSCVSLWIWKEFFKTLICETTNDETLKLPVPESKWKRLQYGTENRCTQHWLKKYWGKRDAKLNLPTNSSLSVTLSQSDLRTLTTASCSTSFAEDSLTLNGEAADVSGARTQACFRALRARRAEMEAKDGSLPRLSTMALRIVSENNFPTAAGLASSAAGFAALVRAVADLYALPDSAERLSLIARQGSGSACRSLMGGYVAWRAGEADDGSDSVADVVAPASHWPEMRALILVVSAAKKGVSSTAGMQQTVATSGLFPLRISTVVPANMAAMERAIQERDFATFAEVTMAESNSFHACCLDTRPPIFYLNDVSRAAIRAVETINAAAGKTMAAYTFDAGPNCVVYYLERDESTVLGAFSAVLSGVAGWKEGGCCGGGVKLDEGIADVLRNGVCRVIMTAVGEGPAPSDQHLVAEDGQPGRS</sequence>
<evidence type="ECO:0000256" key="12">
    <source>
        <dbReference type="ARBA" id="ARBA00023239"/>
    </source>
</evidence>
<dbReference type="AlphaFoldDB" id="A0A2C5YP25"/>
<evidence type="ECO:0000256" key="7">
    <source>
        <dbReference type="ARBA" id="ARBA00022955"/>
    </source>
</evidence>
<dbReference type="Pfam" id="PF22700">
    <property type="entry name" value="MVD-like_N"/>
    <property type="match status" value="1"/>
</dbReference>